<dbReference type="GO" id="GO:0005975">
    <property type="term" value="P:carbohydrate metabolic process"/>
    <property type="evidence" value="ECO:0007669"/>
    <property type="project" value="UniProtKB-ARBA"/>
</dbReference>
<dbReference type="NCBIfam" id="NF005559">
    <property type="entry name" value="PRK07231.1"/>
    <property type="match status" value="1"/>
</dbReference>
<sequence length="450" mass="49777">MNGPSPNVVSQLSLEGKVAIVTGGARGLGYEMMRALAESGASVACIDLLSEMGAEAVANIEKELNVKASSWGCDVTNDEEVAMLFDQIVQHHGGIDILVTAAGINQVCPAIEYTAKDFRKIFDVNVNGTFFCAQQAAKHMIRLGTRGSIITVASMSAHITNRPQTHAPYNATKAAVLQLTKSLSCEWAPYNIRVTAISPGYFDTAMNQKVLAEQGEQGAKMRQIWESETPMGRMGQPHELKGVVAFLASDAASFVTGSEIIVDGGYTAWIDDVQDDSDLRRGVPVAHHIYGIPQTINCANYVYILALQEILQLKQPEMVTVYMEEMIHLHQGQGIELFWRDSLTCPTEREYIDMVNNRFCEDLTEGKFSFPIIHAIRSDMSNRQLLNIIAQKPTTVEVKQYALEIIKRTGTFEYVREFLAKKEQEAREEIARLGGNPLLEKVLDTLSVKE</sequence>
<evidence type="ECO:0000313" key="5">
    <source>
        <dbReference type="EMBL" id="KAF7727020.1"/>
    </source>
</evidence>
<dbReference type="Pfam" id="PF13561">
    <property type="entry name" value="adh_short_C2"/>
    <property type="match status" value="1"/>
</dbReference>
<keyword evidence="4" id="KW-0808">Transferase</keyword>
<dbReference type="FunFam" id="3.40.50.720:FF:000090">
    <property type="entry name" value="NADP-dependent mannitol dehydrogenase"/>
    <property type="match status" value="1"/>
</dbReference>
<dbReference type="InterPro" id="IPR020904">
    <property type="entry name" value="Sc_DH/Rdtase_CS"/>
</dbReference>
<comment type="similarity">
    <text evidence="1">Belongs to the short-chain dehydrogenases/reductases (SDR) family.</text>
</comment>
<dbReference type="SUPFAM" id="SSF51735">
    <property type="entry name" value="NAD(P)-binding Rossmann-fold domains"/>
    <property type="match status" value="1"/>
</dbReference>
<evidence type="ECO:0008006" key="7">
    <source>
        <dbReference type="Google" id="ProtNLM"/>
    </source>
</evidence>
<dbReference type="AlphaFoldDB" id="A0A8H7BU62"/>
<dbReference type="GO" id="GO:0050085">
    <property type="term" value="F:mannitol 2-dehydrogenase (NADP+) activity"/>
    <property type="evidence" value="ECO:0007669"/>
    <property type="project" value="UniProtKB-ARBA"/>
</dbReference>
<evidence type="ECO:0000256" key="3">
    <source>
        <dbReference type="ARBA" id="ARBA00023002"/>
    </source>
</evidence>
<evidence type="ECO:0000256" key="1">
    <source>
        <dbReference type="ARBA" id="ARBA00006484"/>
    </source>
</evidence>
<dbReference type="GO" id="GO:0050664">
    <property type="term" value="F:oxidoreductase activity, acting on NAD(P)H, oxygen as acceptor"/>
    <property type="evidence" value="ECO:0007669"/>
    <property type="project" value="TreeGrafter"/>
</dbReference>
<dbReference type="GO" id="GO:0008299">
    <property type="term" value="P:isoprenoid biosynthetic process"/>
    <property type="evidence" value="ECO:0007669"/>
    <property type="project" value="InterPro"/>
</dbReference>
<dbReference type="EMBL" id="JABAYA010000067">
    <property type="protein sequence ID" value="KAF7727020.1"/>
    <property type="molecule type" value="Genomic_DNA"/>
</dbReference>
<dbReference type="GO" id="GO:0004659">
    <property type="term" value="F:prenyltransferase activity"/>
    <property type="evidence" value="ECO:0007669"/>
    <property type="project" value="InterPro"/>
</dbReference>
<dbReference type="SUPFAM" id="SSF48576">
    <property type="entry name" value="Terpenoid synthases"/>
    <property type="match status" value="1"/>
</dbReference>
<dbReference type="OrthoDB" id="417891at2759"/>
<gene>
    <name evidence="5" type="ORF">EC973_008134</name>
</gene>
<dbReference type="InterPro" id="IPR002347">
    <property type="entry name" value="SDR_fam"/>
</dbReference>
<dbReference type="Pfam" id="PF00348">
    <property type="entry name" value="polyprenyl_synt"/>
    <property type="match status" value="2"/>
</dbReference>
<name>A0A8H7BU62_9FUNG</name>
<dbReference type="Proteomes" id="UP000605846">
    <property type="component" value="Unassembled WGS sequence"/>
</dbReference>
<accession>A0A8H7BU62</accession>
<dbReference type="InterPro" id="IPR000092">
    <property type="entry name" value="Polyprenyl_synt"/>
</dbReference>
<dbReference type="PRINTS" id="PR00081">
    <property type="entry name" value="GDHRDH"/>
</dbReference>
<evidence type="ECO:0000256" key="4">
    <source>
        <dbReference type="RuleBase" id="RU004466"/>
    </source>
</evidence>
<dbReference type="InterPro" id="IPR036291">
    <property type="entry name" value="NAD(P)-bd_dom_sf"/>
</dbReference>
<dbReference type="PANTHER" id="PTHR43008:SF4">
    <property type="entry name" value="CHAIN DEHYDROGENASE, PUTATIVE (AFU_ORTHOLOGUE AFUA_4G08710)-RELATED"/>
    <property type="match status" value="1"/>
</dbReference>
<proteinExistence type="inferred from homology"/>
<reference evidence="5" key="1">
    <citation type="submission" date="2020-01" db="EMBL/GenBank/DDBJ databases">
        <title>Genome Sequencing of Three Apophysomyces-Like Fungal Strains Confirms a Novel Fungal Genus in the Mucoromycota with divergent Burkholderia-like Endosymbiotic Bacteria.</title>
        <authorList>
            <person name="Stajich J.E."/>
            <person name="Macias A.M."/>
            <person name="Carter-House D."/>
            <person name="Lovett B."/>
            <person name="Kasson L.R."/>
            <person name="Berry K."/>
            <person name="Grigoriev I."/>
            <person name="Chang Y."/>
            <person name="Spatafora J."/>
            <person name="Kasson M.T."/>
        </authorList>
    </citation>
    <scope>NUCLEOTIDE SEQUENCE</scope>
    <source>
        <strain evidence="5">NRRL A-21654</strain>
    </source>
</reference>
<comment type="caution">
    <text evidence="5">The sequence shown here is derived from an EMBL/GenBank/DDBJ whole genome shotgun (WGS) entry which is preliminary data.</text>
</comment>
<dbReference type="InterPro" id="IPR008949">
    <property type="entry name" value="Isoprenoid_synthase_dom_sf"/>
</dbReference>
<dbReference type="PROSITE" id="PS00061">
    <property type="entry name" value="ADH_SHORT"/>
    <property type="match status" value="1"/>
</dbReference>
<keyword evidence="3" id="KW-0560">Oxidoreductase</keyword>
<dbReference type="PANTHER" id="PTHR43008">
    <property type="entry name" value="BENZIL REDUCTASE"/>
    <property type="match status" value="1"/>
</dbReference>
<dbReference type="PRINTS" id="PR00080">
    <property type="entry name" value="SDRFAMILY"/>
</dbReference>
<keyword evidence="2" id="KW-0521">NADP</keyword>
<keyword evidence="6" id="KW-1185">Reference proteome</keyword>
<protein>
    <recommendedName>
        <fullName evidence="7">NAD(P)-binding protein</fullName>
    </recommendedName>
</protein>
<evidence type="ECO:0000313" key="6">
    <source>
        <dbReference type="Proteomes" id="UP000605846"/>
    </source>
</evidence>
<comment type="similarity">
    <text evidence="4">Belongs to the FPP/GGPP synthase family.</text>
</comment>
<dbReference type="GO" id="GO:0044281">
    <property type="term" value="P:small molecule metabolic process"/>
    <property type="evidence" value="ECO:0007669"/>
    <property type="project" value="UniProtKB-ARBA"/>
</dbReference>
<organism evidence="5 6">
    <name type="scientific">Apophysomyces ossiformis</name>
    <dbReference type="NCBI Taxonomy" id="679940"/>
    <lineage>
        <taxon>Eukaryota</taxon>
        <taxon>Fungi</taxon>
        <taxon>Fungi incertae sedis</taxon>
        <taxon>Mucoromycota</taxon>
        <taxon>Mucoromycotina</taxon>
        <taxon>Mucoromycetes</taxon>
        <taxon>Mucorales</taxon>
        <taxon>Mucorineae</taxon>
        <taxon>Mucoraceae</taxon>
        <taxon>Apophysomyces</taxon>
    </lineage>
</organism>
<dbReference type="Gene3D" id="3.40.50.720">
    <property type="entry name" value="NAD(P)-binding Rossmann-like Domain"/>
    <property type="match status" value="1"/>
</dbReference>
<dbReference type="Gene3D" id="1.10.600.10">
    <property type="entry name" value="Farnesyl Diphosphate Synthase"/>
    <property type="match status" value="2"/>
</dbReference>
<evidence type="ECO:0000256" key="2">
    <source>
        <dbReference type="ARBA" id="ARBA00022857"/>
    </source>
</evidence>